<dbReference type="Proteomes" id="UP000046395">
    <property type="component" value="Unassembled WGS sequence"/>
</dbReference>
<sequence>MIYHCNGMVSSHVCVHEITCFEKEQLDNLVVSLLQQWTVLQQRSLSLSKVNGNPHNLLADMERLSLQCTALIKRMVSEQFFGSLVYLNLHTWLLDVLLSAPSNEPDEDAISAHLELLTIPIDRIVPALGSVAKGIVSCLHSVRPKIVSSTDFCTVVVENFSFLQDVLLRVLSHEIATLSNSPIMNRFISLLKNVSSTVSLITFTFAEPLVNVMEQLVRLNSNQSTLESRSRNELLMWCLDITKSMVESLTTKLQKQLVQNVLSVLVDNMVSLRLLSTVILVIDHWIQVTNGSLGSGDLMMHFQKLLLKLITCVDLKVPFENLFAVYNHELPNTAFDRLFHLFTYIIWEPLQQCNWMKQCVKLTLSCVDMDQQICLTISSSFVGSTAERSVTSSILAKDFLPHLFYINHGSDTVVQSVWIDCFIALRLSFSSAQKEAISHALNYFLQNESHTSLRDSGKLVIKTLVNAVRGLEPPVAIDASTYRYVGKAQNAWHTCALILEQMASHCGPSSMQTVVPFCSKE</sequence>
<keyword evidence="1" id="KW-1185">Reference proteome</keyword>
<dbReference type="STRING" id="70415.A0A5S6Q6C6"/>
<dbReference type="AlphaFoldDB" id="A0A5S6Q6C6"/>
<reference evidence="2" key="1">
    <citation type="submission" date="2019-12" db="UniProtKB">
        <authorList>
            <consortium name="WormBaseParasite"/>
        </authorList>
    </citation>
    <scope>IDENTIFICATION</scope>
</reference>
<proteinExistence type="predicted"/>
<dbReference type="Pfam" id="PF20206">
    <property type="entry name" value="Tra1_ring"/>
    <property type="match status" value="1"/>
</dbReference>
<evidence type="ECO:0000313" key="2">
    <source>
        <dbReference type="WBParaSite" id="TMUE_1000002724.1"/>
    </source>
</evidence>
<dbReference type="InterPro" id="IPR046805">
    <property type="entry name" value="Tra1_ring"/>
</dbReference>
<protein>
    <submittedName>
        <fullName evidence="2">Uncharacterized protein</fullName>
    </submittedName>
</protein>
<accession>A0A5S6Q6C6</accession>
<name>A0A5S6Q6C6_TRIMR</name>
<dbReference type="WBParaSite" id="TMUE_1000002724.1">
    <property type="protein sequence ID" value="TMUE_1000002724.1"/>
    <property type="gene ID" value="WBGene00302442"/>
</dbReference>
<evidence type="ECO:0000313" key="1">
    <source>
        <dbReference type="Proteomes" id="UP000046395"/>
    </source>
</evidence>
<organism evidence="1 2">
    <name type="scientific">Trichuris muris</name>
    <name type="common">Mouse whipworm</name>
    <dbReference type="NCBI Taxonomy" id="70415"/>
    <lineage>
        <taxon>Eukaryota</taxon>
        <taxon>Metazoa</taxon>
        <taxon>Ecdysozoa</taxon>
        <taxon>Nematoda</taxon>
        <taxon>Enoplea</taxon>
        <taxon>Dorylaimia</taxon>
        <taxon>Trichinellida</taxon>
        <taxon>Trichuridae</taxon>
        <taxon>Trichuris</taxon>
    </lineage>
</organism>